<comment type="caution">
    <text evidence="1">The sequence shown here is derived from an EMBL/GenBank/DDBJ whole genome shotgun (WGS) entry which is preliminary data.</text>
</comment>
<protein>
    <submittedName>
        <fullName evidence="1">Uncharacterized protein</fullName>
    </submittedName>
</protein>
<evidence type="ECO:0000313" key="2">
    <source>
        <dbReference type="Proteomes" id="UP001345219"/>
    </source>
</evidence>
<evidence type="ECO:0000313" key="1">
    <source>
        <dbReference type="EMBL" id="KAK4745875.1"/>
    </source>
</evidence>
<reference evidence="1 2" key="1">
    <citation type="journal article" date="2023" name="Hortic Res">
        <title>Pangenome of water caltrop reveals structural variations and asymmetric subgenome divergence after allopolyploidization.</title>
        <authorList>
            <person name="Zhang X."/>
            <person name="Chen Y."/>
            <person name="Wang L."/>
            <person name="Yuan Y."/>
            <person name="Fang M."/>
            <person name="Shi L."/>
            <person name="Lu R."/>
            <person name="Comes H.P."/>
            <person name="Ma Y."/>
            <person name="Chen Y."/>
            <person name="Huang G."/>
            <person name="Zhou Y."/>
            <person name="Zheng Z."/>
            <person name="Qiu Y."/>
        </authorList>
    </citation>
    <scope>NUCLEOTIDE SEQUENCE [LARGE SCALE GENOMIC DNA]</scope>
    <source>
        <tissue evidence="1">Roots</tissue>
    </source>
</reference>
<sequence length="81" mass="9561">MKSGTSRTSTLVWDSWIEDIFQPNETSEDPPTRVNSYIHSDNADTISLIRKDYKRDTTFPKRDQLFDEPWLSRTLLFSSFQ</sequence>
<organism evidence="1 2">
    <name type="scientific">Trapa incisa</name>
    <dbReference type="NCBI Taxonomy" id="236973"/>
    <lineage>
        <taxon>Eukaryota</taxon>
        <taxon>Viridiplantae</taxon>
        <taxon>Streptophyta</taxon>
        <taxon>Embryophyta</taxon>
        <taxon>Tracheophyta</taxon>
        <taxon>Spermatophyta</taxon>
        <taxon>Magnoliopsida</taxon>
        <taxon>eudicotyledons</taxon>
        <taxon>Gunneridae</taxon>
        <taxon>Pentapetalae</taxon>
        <taxon>rosids</taxon>
        <taxon>malvids</taxon>
        <taxon>Myrtales</taxon>
        <taxon>Lythraceae</taxon>
        <taxon>Trapa</taxon>
    </lineage>
</organism>
<accession>A0AAN7GN34</accession>
<name>A0AAN7GN34_9MYRT</name>
<keyword evidence="2" id="KW-1185">Reference proteome</keyword>
<gene>
    <name evidence="1" type="ORF">SAY87_012187</name>
</gene>
<dbReference type="EMBL" id="JAXIOK010000021">
    <property type="protein sequence ID" value="KAK4745875.1"/>
    <property type="molecule type" value="Genomic_DNA"/>
</dbReference>
<proteinExistence type="predicted"/>
<dbReference type="Proteomes" id="UP001345219">
    <property type="component" value="Chromosome 10"/>
</dbReference>
<dbReference type="AlphaFoldDB" id="A0AAN7GN34"/>